<dbReference type="Proteomes" id="UP000006906">
    <property type="component" value="Chromosome 9"/>
</dbReference>
<evidence type="ECO:0000313" key="2">
    <source>
        <dbReference type="EMBL" id="PNW79131.1"/>
    </source>
</evidence>
<evidence type="ECO:0000256" key="1">
    <source>
        <dbReference type="SAM" id="MobiDB-lite"/>
    </source>
</evidence>
<evidence type="ECO:0000313" key="3">
    <source>
        <dbReference type="Proteomes" id="UP000006906"/>
    </source>
</evidence>
<accession>A0A2K3DF13</accession>
<name>A0A2K3DF13_CHLRE</name>
<protein>
    <submittedName>
        <fullName evidence="2">Uncharacterized protein</fullName>
    </submittedName>
</protein>
<keyword evidence="3" id="KW-1185">Reference proteome</keyword>
<sequence length="61" mass="6248">MHEAQRHNCGHEEPSRCVAAFASPKPEAVAAPSPGAQPPGRPTSRAVPAAARPNGFMTAAC</sequence>
<dbReference type="RefSeq" id="XP_042921406.1">
    <property type="nucleotide sequence ID" value="XM_043066040.1"/>
</dbReference>
<dbReference type="InParanoid" id="A0A2K3DF13"/>
<dbReference type="GeneID" id="66054800"/>
<reference evidence="2 3" key="1">
    <citation type="journal article" date="2007" name="Science">
        <title>The Chlamydomonas genome reveals the evolution of key animal and plant functions.</title>
        <authorList>
            <person name="Merchant S.S."/>
            <person name="Prochnik S.E."/>
            <person name="Vallon O."/>
            <person name="Harris E.H."/>
            <person name="Karpowicz S.J."/>
            <person name="Witman G.B."/>
            <person name="Terry A."/>
            <person name="Salamov A."/>
            <person name="Fritz-Laylin L.K."/>
            <person name="Marechal-Drouard L."/>
            <person name="Marshall W.F."/>
            <person name="Qu L.H."/>
            <person name="Nelson D.R."/>
            <person name="Sanderfoot A.A."/>
            <person name="Spalding M.H."/>
            <person name="Kapitonov V.V."/>
            <person name="Ren Q."/>
            <person name="Ferris P."/>
            <person name="Lindquist E."/>
            <person name="Shapiro H."/>
            <person name="Lucas S.M."/>
            <person name="Grimwood J."/>
            <person name="Schmutz J."/>
            <person name="Cardol P."/>
            <person name="Cerutti H."/>
            <person name="Chanfreau G."/>
            <person name="Chen C.L."/>
            <person name="Cognat V."/>
            <person name="Croft M.T."/>
            <person name="Dent R."/>
            <person name="Dutcher S."/>
            <person name="Fernandez E."/>
            <person name="Fukuzawa H."/>
            <person name="Gonzalez-Ballester D."/>
            <person name="Gonzalez-Halphen D."/>
            <person name="Hallmann A."/>
            <person name="Hanikenne M."/>
            <person name="Hippler M."/>
            <person name="Inwood W."/>
            <person name="Jabbari K."/>
            <person name="Kalanon M."/>
            <person name="Kuras R."/>
            <person name="Lefebvre P.A."/>
            <person name="Lemaire S.D."/>
            <person name="Lobanov A.V."/>
            <person name="Lohr M."/>
            <person name="Manuell A."/>
            <person name="Meier I."/>
            <person name="Mets L."/>
            <person name="Mittag M."/>
            <person name="Mittelmeier T."/>
            <person name="Moroney J.V."/>
            <person name="Moseley J."/>
            <person name="Napoli C."/>
            <person name="Nedelcu A.M."/>
            <person name="Niyogi K."/>
            <person name="Novoselov S.V."/>
            <person name="Paulsen I.T."/>
            <person name="Pazour G."/>
            <person name="Purton S."/>
            <person name="Ral J.P."/>
            <person name="Riano-Pachon D.M."/>
            <person name="Riekhof W."/>
            <person name="Rymarquis L."/>
            <person name="Schroda M."/>
            <person name="Stern D."/>
            <person name="Umen J."/>
            <person name="Willows R."/>
            <person name="Wilson N."/>
            <person name="Zimmer S.L."/>
            <person name="Allmer J."/>
            <person name="Balk J."/>
            <person name="Bisova K."/>
            <person name="Chen C.J."/>
            <person name="Elias M."/>
            <person name="Gendler K."/>
            <person name="Hauser C."/>
            <person name="Lamb M.R."/>
            <person name="Ledford H."/>
            <person name="Long J.C."/>
            <person name="Minagawa J."/>
            <person name="Page M.D."/>
            <person name="Pan J."/>
            <person name="Pootakham W."/>
            <person name="Roje S."/>
            <person name="Rose A."/>
            <person name="Stahlberg E."/>
            <person name="Terauchi A.M."/>
            <person name="Yang P."/>
            <person name="Ball S."/>
            <person name="Bowler C."/>
            <person name="Dieckmann C.L."/>
            <person name="Gladyshev V.N."/>
            <person name="Green P."/>
            <person name="Jorgensen R."/>
            <person name="Mayfield S."/>
            <person name="Mueller-Roeber B."/>
            <person name="Rajamani S."/>
            <person name="Sayre R.T."/>
            <person name="Brokstein P."/>
            <person name="Dubchak I."/>
            <person name="Goodstein D."/>
            <person name="Hornick L."/>
            <person name="Huang Y.W."/>
            <person name="Jhaveri J."/>
            <person name="Luo Y."/>
            <person name="Martinez D."/>
            <person name="Ngau W.C."/>
            <person name="Otillar B."/>
            <person name="Poliakov A."/>
            <person name="Porter A."/>
            <person name="Szajkowski L."/>
            <person name="Werner G."/>
            <person name="Zhou K."/>
            <person name="Grigoriev I.V."/>
            <person name="Rokhsar D.S."/>
            <person name="Grossman A.R."/>
        </authorList>
    </citation>
    <scope>NUCLEOTIDE SEQUENCE [LARGE SCALE GENOMIC DNA]</scope>
    <source>
        <strain evidence="3">CC-503</strain>
    </source>
</reference>
<dbReference type="EMBL" id="CM008970">
    <property type="protein sequence ID" value="PNW79131.1"/>
    <property type="molecule type" value="Genomic_DNA"/>
</dbReference>
<feature type="region of interest" description="Disordered" evidence="1">
    <location>
        <begin position="20"/>
        <end position="61"/>
    </location>
</feature>
<organism evidence="2 3">
    <name type="scientific">Chlamydomonas reinhardtii</name>
    <name type="common">Chlamydomonas smithii</name>
    <dbReference type="NCBI Taxonomy" id="3055"/>
    <lineage>
        <taxon>Eukaryota</taxon>
        <taxon>Viridiplantae</taxon>
        <taxon>Chlorophyta</taxon>
        <taxon>core chlorophytes</taxon>
        <taxon>Chlorophyceae</taxon>
        <taxon>CS clade</taxon>
        <taxon>Chlamydomonadales</taxon>
        <taxon>Chlamydomonadaceae</taxon>
        <taxon>Chlamydomonas</taxon>
    </lineage>
</organism>
<gene>
    <name evidence="2" type="ORF">CHLRE_09g401775v5</name>
</gene>
<dbReference type="KEGG" id="cre:CHLRE_09g401775v5"/>
<dbReference type="AlphaFoldDB" id="A0A2K3DF13"/>
<proteinExistence type="predicted"/>
<dbReference type="Gramene" id="PNW79131">
    <property type="protein sequence ID" value="PNW79131"/>
    <property type="gene ID" value="CHLRE_09g401775v5"/>
</dbReference>